<dbReference type="SUPFAM" id="SSF50978">
    <property type="entry name" value="WD40 repeat-like"/>
    <property type="match status" value="1"/>
</dbReference>
<sequence>MSPIAYQIRYPEPKGPIHSSRANIHEAPLWALPTRKDRFSALHLTGYGAFFQPSPPKTSRAASFKDGFQIWDTTESESIQEIISLRQQNQRVTCIRALPEPKLQENVLDEFKGYRTLIAVASEEPDANQQVTSRLDFFSLKTHSNIKTIDYSLEMLDDISCNDSSIVLTFKPNRLLLLSPYTLTSIAVLDDAAPNPMTDGPVHALGDRLLAYATSSRAPASSGHKELTDRMYEVEKVAKNVVEGIRSIGDLGYRTLSSYFADSPPLNVARTNSEAAELDMTSTVASEDPSMPHNLPSGMVIIKDIRRWHHDRSSAPVQHFRAHNHRIAAMSFNYNGNLLVTASIQGTSFKVFEINNRGLAKNVYKLSRGYTFANVEDICFSIDSRWLAVSTGRGTTHVFAINPYGGPTNVESHVHARIANERGRWNRRLPAERGADLPSVARIKQKSAIFEADENLSGPPSVSGDMDDRPLIAPKAMFLVNTRASLKSGHRRGSSTALQGCQQMFTFNMNGVLSLHQFRTKSVPVKKKAKGRIINTVDLQISTEDVAEWELVRGPEWAQVHDIVDAPTLRRSESHQPPSRWIIQSELSTHPSHISPLWLSPQFDFQIYDPHGSEDSESFPNLLPTRNLEFRKETPLPYGVYQPRKTNGDSSLSEEDLEEHLSNAMDSKLEIRRNRTEARPIPIKHHANTENLSRTAPLEETGTSVQSSVQSSVTLVSEGRNLAYESDSDSENMYPVFRYQADDWLDEEDTF</sequence>
<dbReference type="GO" id="GO:0006914">
    <property type="term" value="P:autophagy"/>
    <property type="evidence" value="ECO:0007669"/>
    <property type="project" value="InterPro"/>
</dbReference>
<dbReference type="Pfam" id="PF21034">
    <property type="entry name" value="BCAS3_WD40"/>
    <property type="match status" value="1"/>
</dbReference>
<dbReference type="InterPro" id="IPR001680">
    <property type="entry name" value="WD40_rpt"/>
</dbReference>
<dbReference type="GO" id="GO:0042594">
    <property type="term" value="P:response to starvation"/>
    <property type="evidence" value="ECO:0007669"/>
    <property type="project" value="TreeGrafter"/>
</dbReference>
<dbReference type="Proteomes" id="UP000193498">
    <property type="component" value="Unassembled WGS sequence"/>
</dbReference>
<dbReference type="AlphaFoldDB" id="A0A1Y1Y6F7"/>
<dbReference type="PANTHER" id="PTHR13268">
    <property type="entry name" value="BREAST CARCINOMA AMPLIFIED SEQUENCE 3"/>
    <property type="match status" value="1"/>
</dbReference>
<dbReference type="InParanoid" id="A0A1Y1Y6F7"/>
<dbReference type="EMBL" id="MCFE01000230">
    <property type="protein sequence ID" value="ORX93592.1"/>
    <property type="molecule type" value="Genomic_DNA"/>
</dbReference>
<protein>
    <recommendedName>
        <fullName evidence="2">BCAS3 WD40 domain-containing protein</fullName>
    </recommendedName>
</protein>
<feature type="domain" description="BCAS3 WD40" evidence="2">
    <location>
        <begin position="62"/>
        <end position="427"/>
    </location>
</feature>
<feature type="region of interest" description="Disordered" evidence="1">
    <location>
        <begin position="683"/>
        <end position="712"/>
    </location>
</feature>
<gene>
    <name evidence="3" type="ORF">K493DRAFT_408339</name>
</gene>
<dbReference type="InterPro" id="IPR048382">
    <property type="entry name" value="BCAS3_WD40"/>
</dbReference>
<dbReference type="InterPro" id="IPR045142">
    <property type="entry name" value="BCAS3-like"/>
</dbReference>
<dbReference type="OrthoDB" id="5598243at2759"/>
<evidence type="ECO:0000256" key="1">
    <source>
        <dbReference type="SAM" id="MobiDB-lite"/>
    </source>
</evidence>
<organism evidence="3 4">
    <name type="scientific">Basidiobolus meristosporus CBS 931.73</name>
    <dbReference type="NCBI Taxonomy" id="1314790"/>
    <lineage>
        <taxon>Eukaryota</taxon>
        <taxon>Fungi</taxon>
        <taxon>Fungi incertae sedis</taxon>
        <taxon>Zoopagomycota</taxon>
        <taxon>Entomophthoromycotina</taxon>
        <taxon>Basidiobolomycetes</taxon>
        <taxon>Basidiobolales</taxon>
        <taxon>Basidiobolaceae</taxon>
        <taxon>Basidiobolus</taxon>
    </lineage>
</organism>
<dbReference type="InterPro" id="IPR015943">
    <property type="entry name" value="WD40/YVTN_repeat-like_dom_sf"/>
</dbReference>
<name>A0A1Y1Y6F7_9FUNG</name>
<accession>A0A1Y1Y6F7</accession>
<reference evidence="3 4" key="1">
    <citation type="submission" date="2016-07" db="EMBL/GenBank/DDBJ databases">
        <title>Pervasive Adenine N6-methylation of Active Genes in Fungi.</title>
        <authorList>
            <consortium name="DOE Joint Genome Institute"/>
            <person name="Mondo S.J."/>
            <person name="Dannebaum R.O."/>
            <person name="Kuo R.C."/>
            <person name="Labutti K."/>
            <person name="Haridas S."/>
            <person name="Kuo A."/>
            <person name="Salamov A."/>
            <person name="Ahrendt S.R."/>
            <person name="Lipzen A."/>
            <person name="Sullivan W."/>
            <person name="Andreopoulos W.B."/>
            <person name="Clum A."/>
            <person name="Lindquist E."/>
            <person name="Daum C."/>
            <person name="Ramamoorthy G.K."/>
            <person name="Gryganskyi A."/>
            <person name="Culley D."/>
            <person name="Magnuson J.K."/>
            <person name="James T.Y."/>
            <person name="O'Malley M.A."/>
            <person name="Stajich J.E."/>
            <person name="Spatafora J.W."/>
            <person name="Visel A."/>
            <person name="Grigoriev I.V."/>
        </authorList>
    </citation>
    <scope>NUCLEOTIDE SEQUENCE [LARGE SCALE GENOMIC DNA]</scope>
    <source>
        <strain evidence="3 4">CBS 931.73</strain>
    </source>
</reference>
<dbReference type="GO" id="GO:0005737">
    <property type="term" value="C:cytoplasm"/>
    <property type="evidence" value="ECO:0007669"/>
    <property type="project" value="TreeGrafter"/>
</dbReference>
<dbReference type="PANTHER" id="PTHR13268:SF0">
    <property type="entry name" value="BCAS3 MICROTUBULE ASSOCIATED CELL MIGRATION FACTOR"/>
    <property type="match status" value="1"/>
</dbReference>
<dbReference type="STRING" id="1314790.A0A1Y1Y6F7"/>
<feature type="region of interest" description="Disordered" evidence="1">
    <location>
        <begin position="635"/>
        <end position="660"/>
    </location>
</feature>
<keyword evidence="4" id="KW-1185">Reference proteome</keyword>
<dbReference type="Gene3D" id="2.130.10.10">
    <property type="entry name" value="YVTN repeat-like/Quinoprotein amine dehydrogenase"/>
    <property type="match status" value="1"/>
</dbReference>
<evidence type="ECO:0000313" key="4">
    <source>
        <dbReference type="Proteomes" id="UP000193498"/>
    </source>
</evidence>
<comment type="caution">
    <text evidence="3">The sequence shown here is derived from an EMBL/GenBank/DDBJ whole genome shotgun (WGS) entry which is preliminary data.</text>
</comment>
<feature type="compositionally biased region" description="Low complexity" evidence="1">
    <location>
        <begin position="703"/>
        <end position="712"/>
    </location>
</feature>
<evidence type="ECO:0000313" key="3">
    <source>
        <dbReference type="EMBL" id="ORX93592.1"/>
    </source>
</evidence>
<proteinExistence type="predicted"/>
<evidence type="ECO:0000259" key="2">
    <source>
        <dbReference type="Pfam" id="PF21034"/>
    </source>
</evidence>
<dbReference type="InterPro" id="IPR036322">
    <property type="entry name" value="WD40_repeat_dom_sf"/>
</dbReference>
<dbReference type="SMART" id="SM00320">
    <property type="entry name" value="WD40"/>
    <property type="match status" value="2"/>
</dbReference>